<dbReference type="GO" id="GO:0032259">
    <property type="term" value="P:methylation"/>
    <property type="evidence" value="ECO:0007669"/>
    <property type="project" value="UniProtKB-KW"/>
</dbReference>
<keyword evidence="3 8" id="KW-0489">Methyltransferase</keyword>
<dbReference type="Gene3D" id="3.40.1010.10">
    <property type="entry name" value="Cobalt-precorrin-4 Transmethylase, Domain 1"/>
    <property type="match status" value="1"/>
</dbReference>
<dbReference type="PANTHER" id="PTHR43467">
    <property type="entry name" value="COBALT-PRECORRIN-2 C(20)-METHYLTRANSFERASE"/>
    <property type="match status" value="1"/>
</dbReference>
<evidence type="ECO:0000256" key="2">
    <source>
        <dbReference type="ARBA" id="ARBA00022573"/>
    </source>
</evidence>
<reference evidence="9" key="1">
    <citation type="submission" date="2016-11" db="EMBL/GenBank/DDBJ databases">
        <authorList>
            <person name="Varghese N."/>
            <person name="Submissions S."/>
        </authorList>
    </citation>
    <scope>NUCLEOTIDE SEQUENCE [LARGE SCALE GENOMIC DNA]</scope>
    <source>
        <strain evidence="9">DSM 10124</strain>
    </source>
</reference>
<dbReference type="GO" id="GO:0009236">
    <property type="term" value="P:cobalamin biosynthetic process"/>
    <property type="evidence" value="ECO:0007669"/>
    <property type="project" value="UniProtKB-UniRule"/>
</dbReference>
<evidence type="ECO:0000256" key="3">
    <source>
        <dbReference type="ARBA" id="ARBA00022603"/>
    </source>
</evidence>
<dbReference type="InterPro" id="IPR012382">
    <property type="entry name" value="CobI/CbiL"/>
</dbReference>
<dbReference type="InterPro" id="IPR035996">
    <property type="entry name" value="4pyrrol_Methylase_sf"/>
</dbReference>
<organism evidence="8 9">
    <name type="scientific">Caloramator proteoclasticus DSM 10124</name>
    <dbReference type="NCBI Taxonomy" id="1121262"/>
    <lineage>
        <taxon>Bacteria</taxon>
        <taxon>Bacillati</taxon>
        <taxon>Bacillota</taxon>
        <taxon>Clostridia</taxon>
        <taxon>Eubacteriales</taxon>
        <taxon>Clostridiaceae</taxon>
        <taxon>Caloramator</taxon>
    </lineage>
</organism>
<dbReference type="InterPro" id="IPR000878">
    <property type="entry name" value="4pyrrol_Mease"/>
</dbReference>
<dbReference type="PANTHER" id="PTHR43467:SF2">
    <property type="entry name" value="COBALT-PRECORRIN-2 C(20)-METHYLTRANSFERASE"/>
    <property type="match status" value="1"/>
</dbReference>
<accession>A0A1M4S922</accession>
<comment type="similarity">
    <text evidence="6">Belongs to the precorrin methyltransferase family.</text>
</comment>
<dbReference type="CDD" id="cd11645">
    <property type="entry name" value="Precorrin_2_C20_MT"/>
    <property type="match status" value="1"/>
</dbReference>
<gene>
    <name evidence="8" type="ORF">SAMN02746091_00068</name>
</gene>
<feature type="domain" description="Tetrapyrrole methylase" evidence="7">
    <location>
        <begin position="2"/>
        <end position="194"/>
    </location>
</feature>
<dbReference type="InterPro" id="IPR014777">
    <property type="entry name" value="4pyrrole_Mease_sub1"/>
</dbReference>
<evidence type="ECO:0000259" key="7">
    <source>
        <dbReference type="Pfam" id="PF00590"/>
    </source>
</evidence>
<evidence type="ECO:0000256" key="4">
    <source>
        <dbReference type="ARBA" id="ARBA00022679"/>
    </source>
</evidence>
<evidence type="ECO:0000256" key="5">
    <source>
        <dbReference type="ARBA" id="ARBA00022691"/>
    </source>
</evidence>
<keyword evidence="5" id="KW-0949">S-adenosyl-L-methionine</keyword>
<dbReference type="EMBL" id="FQVG01000001">
    <property type="protein sequence ID" value="SHE28691.1"/>
    <property type="molecule type" value="Genomic_DNA"/>
</dbReference>
<proteinExistence type="inferred from homology"/>
<dbReference type="AlphaFoldDB" id="A0A1M4S922"/>
<evidence type="ECO:0000256" key="6">
    <source>
        <dbReference type="PIRNR" id="PIRNR036427"/>
    </source>
</evidence>
<keyword evidence="4 8" id="KW-0808">Transferase</keyword>
<protein>
    <submittedName>
        <fullName evidence="8">Precorrin-2/cobalt-factor-2 C20-methyltransferase</fullName>
    </submittedName>
</protein>
<dbReference type="Proteomes" id="UP000184423">
    <property type="component" value="Unassembled WGS sequence"/>
</dbReference>
<keyword evidence="2" id="KW-0169">Cobalamin biosynthesis</keyword>
<dbReference type="Pfam" id="PF00590">
    <property type="entry name" value="TP_methylase"/>
    <property type="match status" value="1"/>
</dbReference>
<evidence type="ECO:0000256" key="1">
    <source>
        <dbReference type="ARBA" id="ARBA00004953"/>
    </source>
</evidence>
<dbReference type="RefSeq" id="WP_073247580.1">
    <property type="nucleotide sequence ID" value="NZ_FQVG01000001.1"/>
</dbReference>
<comment type="pathway">
    <text evidence="1">Cofactor biosynthesis; adenosylcobalamin biosynthesis.</text>
</comment>
<dbReference type="InterPro" id="IPR014776">
    <property type="entry name" value="4pyrrole_Mease_sub2"/>
</dbReference>
<sequence length="214" mass="23906">MKLIGVGVGPGDIELFTLKAINAIEEAAYIFIPESRGKSIAYDIARPLLEDKYNIIFLDIPMGCGRDLYKTYAERIFRTSEGKTSVFLTLGDPSIYSTFIYIADEIKNLGGDVSTIPGIPSFIAAAALIGEPLLRKGDKMIVCDSIDEINLKGLDAVVVLKTLDKEKILNLLEEEGFKYFYIKRCTQKDEMVLTDRDDILKDNDYLSMIIAKRS</sequence>
<dbReference type="GO" id="GO:0030788">
    <property type="term" value="F:precorrin-2 C20-methyltransferase activity"/>
    <property type="evidence" value="ECO:0007669"/>
    <property type="project" value="InterPro"/>
</dbReference>
<name>A0A1M4S922_9CLOT</name>
<dbReference type="Gene3D" id="3.30.950.10">
    <property type="entry name" value="Methyltransferase, Cobalt-precorrin-4 Transmethylase, Domain 2"/>
    <property type="match status" value="1"/>
</dbReference>
<dbReference type="PIRSF" id="PIRSF036427">
    <property type="entry name" value="Precrrn-2_mtase"/>
    <property type="match status" value="1"/>
</dbReference>
<dbReference type="SUPFAM" id="SSF53790">
    <property type="entry name" value="Tetrapyrrole methylase"/>
    <property type="match status" value="1"/>
</dbReference>
<evidence type="ECO:0000313" key="8">
    <source>
        <dbReference type="EMBL" id="SHE28691.1"/>
    </source>
</evidence>
<evidence type="ECO:0000313" key="9">
    <source>
        <dbReference type="Proteomes" id="UP000184423"/>
    </source>
</evidence>
<keyword evidence="9" id="KW-1185">Reference proteome</keyword>